<keyword evidence="6 9" id="KW-0418">Kinase</keyword>
<protein>
    <recommendedName>
        <fullName evidence="2">histidine kinase</fullName>
        <ecNumber evidence="2">2.7.13.3</ecNumber>
    </recommendedName>
</protein>
<sequence length="363" mass="40082">MRADLYFVPEAGEAARAVRQLDWSATPLGPPEGWPVQLKTAVQIMLASLFPKAVIWGPDYTTIYNDAFRAIIGETSGWMGKPLDQIWKDAWDELGPITRKAFEGEATYIEDYPLLVSRFGHLEQCYFTFCYSPILDSDGRVGGVMNTLIETTGKVEAERNAKLINTELAHRIKNTFSIVQAIATQTFRTDGESEHLRSFGSRLHALANAHEVLRMGRNSSGSIENIIGGITASLGVEDRVHMEGHPITIGPKGALSMSLVVHELMTNAMKYGSLSQPEGIVTISWKSGWQDGEPTLYFYWEETGGPRVRQPAAKGFGSRLIEMGLLGTGDVRMIYWPEGLQAVMTAPLRQIQSEGRLDTAEGT</sequence>
<comment type="caution">
    <text evidence="9">The sequence shown here is derived from an EMBL/GenBank/DDBJ whole genome shotgun (WGS) entry which is preliminary data.</text>
</comment>
<reference evidence="10" key="1">
    <citation type="journal article" date="2019" name="Int. J. Syst. Evol. Microbiol.">
        <title>The Global Catalogue of Microorganisms (GCM) 10K type strain sequencing project: providing services to taxonomists for standard genome sequencing and annotation.</title>
        <authorList>
            <consortium name="The Broad Institute Genomics Platform"/>
            <consortium name="The Broad Institute Genome Sequencing Center for Infectious Disease"/>
            <person name="Wu L."/>
            <person name="Ma J."/>
        </authorList>
    </citation>
    <scope>NUCLEOTIDE SEQUENCE [LARGE SCALE GENOMIC DNA]</scope>
    <source>
        <strain evidence="10">KCTC 23707</strain>
    </source>
</reference>
<organism evidence="9 10">
    <name type="scientific">Chelativorans composti</name>
    <dbReference type="NCBI Taxonomy" id="768533"/>
    <lineage>
        <taxon>Bacteria</taxon>
        <taxon>Pseudomonadati</taxon>
        <taxon>Pseudomonadota</taxon>
        <taxon>Alphaproteobacteria</taxon>
        <taxon>Hyphomicrobiales</taxon>
        <taxon>Phyllobacteriaceae</taxon>
        <taxon>Chelativorans</taxon>
    </lineage>
</organism>
<dbReference type="EMBL" id="JBHUIR010000038">
    <property type="protein sequence ID" value="MFD2260445.1"/>
    <property type="molecule type" value="Genomic_DNA"/>
</dbReference>
<keyword evidence="10" id="KW-1185">Reference proteome</keyword>
<accession>A0ABW5DIT1</accession>
<evidence type="ECO:0000256" key="2">
    <source>
        <dbReference type="ARBA" id="ARBA00012438"/>
    </source>
</evidence>
<gene>
    <name evidence="9" type="ORF">ACFSMZ_11800</name>
</gene>
<dbReference type="SMART" id="SM00911">
    <property type="entry name" value="HWE_HK"/>
    <property type="match status" value="1"/>
</dbReference>
<dbReference type="Pfam" id="PF08448">
    <property type="entry name" value="PAS_4"/>
    <property type="match status" value="1"/>
</dbReference>
<keyword evidence="5" id="KW-0547">Nucleotide-binding</keyword>
<dbReference type="Pfam" id="PF07536">
    <property type="entry name" value="HWE_HK"/>
    <property type="match status" value="1"/>
</dbReference>
<keyword evidence="7" id="KW-0067">ATP-binding</keyword>
<evidence type="ECO:0000256" key="4">
    <source>
        <dbReference type="ARBA" id="ARBA00022679"/>
    </source>
</evidence>
<dbReference type="EC" id="2.7.13.3" evidence="2"/>
<dbReference type="PANTHER" id="PTHR41523">
    <property type="entry name" value="TWO-COMPONENT SYSTEM SENSOR PROTEIN"/>
    <property type="match status" value="1"/>
</dbReference>
<evidence type="ECO:0000256" key="7">
    <source>
        <dbReference type="ARBA" id="ARBA00022840"/>
    </source>
</evidence>
<evidence type="ECO:0000313" key="9">
    <source>
        <dbReference type="EMBL" id="MFD2260445.1"/>
    </source>
</evidence>
<dbReference type="InterPro" id="IPR011102">
    <property type="entry name" value="Sig_transdc_His_kinase_HWE"/>
</dbReference>
<comment type="catalytic activity">
    <reaction evidence="1">
        <text>ATP + protein L-histidine = ADP + protein N-phospho-L-histidine.</text>
        <dbReference type="EC" id="2.7.13.3"/>
    </reaction>
</comment>
<evidence type="ECO:0000313" key="10">
    <source>
        <dbReference type="Proteomes" id="UP001597373"/>
    </source>
</evidence>
<keyword evidence="4 9" id="KW-0808">Transferase</keyword>
<proteinExistence type="predicted"/>
<dbReference type="InterPro" id="IPR013656">
    <property type="entry name" value="PAS_4"/>
</dbReference>
<keyword evidence="3" id="KW-0597">Phosphoprotein</keyword>
<name>A0ABW5DIT1_9HYPH</name>
<dbReference type="GO" id="GO:0004673">
    <property type="term" value="F:protein histidine kinase activity"/>
    <property type="evidence" value="ECO:0007669"/>
    <property type="project" value="UniProtKB-EC"/>
</dbReference>
<evidence type="ECO:0000256" key="6">
    <source>
        <dbReference type="ARBA" id="ARBA00022777"/>
    </source>
</evidence>
<evidence type="ECO:0000259" key="8">
    <source>
        <dbReference type="SMART" id="SM00911"/>
    </source>
</evidence>
<dbReference type="Proteomes" id="UP001597373">
    <property type="component" value="Unassembled WGS sequence"/>
</dbReference>
<dbReference type="RefSeq" id="WP_345099221.1">
    <property type="nucleotide sequence ID" value="NZ_BAABGS010000021.1"/>
</dbReference>
<evidence type="ECO:0000256" key="3">
    <source>
        <dbReference type="ARBA" id="ARBA00022553"/>
    </source>
</evidence>
<dbReference type="PANTHER" id="PTHR41523:SF7">
    <property type="entry name" value="HISTIDINE KINASE"/>
    <property type="match status" value="1"/>
</dbReference>
<evidence type="ECO:0000256" key="1">
    <source>
        <dbReference type="ARBA" id="ARBA00000085"/>
    </source>
</evidence>
<dbReference type="Gene3D" id="3.30.450.20">
    <property type="entry name" value="PAS domain"/>
    <property type="match status" value="1"/>
</dbReference>
<evidence type="ECO:0000256" key="5">
    <source>
        <dbReference type="ARBA" id="ARBA00022741"/>
    </source>
</evidence>
<feature type="domain" description="Signal transduction histidine kinase HWE region" evidence="8">
    <location>
        <begin position="167"/>
        <end position="246"/>
    </location>
</feature>